<protein>
    <recommendedName>
        <fullName evidence="4">YcxB-like protein domain-containing protein</fullName>
    </recommendedName>
</protein>
<dbReference type="EMBL" id="BAABGA010000049">
    <property type="protein sequence ID" value="GAA4460122.1"/>
    <property type="molecule type" value="Genomic_DNA"/>
</dbReference>
<evidence type="ECO:0000256" key="1">
    <source>
        <dbReference type="SAM" id="Phobius"/>
    </source>
</evidence>
<keyword evidence="1" id="KW-1133">Transmembrane helix</keyword>
<feature type="transmembrane region" description="Helical" evidence="1">
    <location>
        <begin position="281"/>
        <end position="298"/>
    </location>
</feature>
<reference evidence="3" key="1">
    <citation type="journal article" date="2019" name="Int. J. Syst. Evol. Microbiol.">
        <title>The Global Catalogue of Microorganisms (GCM) 10K type strain sequencing project: providing services to taxonomists for standard genome sequencing and annotation.</title>
        <authorList>
            <consortium name="The Broad Institute Genomics Platform"/>
            <consortium name="The Broad Institute Genome Sequencing Center for Infectious Disease"/>
            <person name="Wu L."/>
            <person name="Ma J."/>
        </authorList>
    </citation>
    <scope>NUCLEOTIDE SEQUENCE [LARGE SCALE GENOMIC DNA]</scope>
    <source>
        <strain evidence="3">JCM 17759</strain>
    </source>
</reference>
<proteinExistence type="predicted"/>
<keyword evidence="1" id="KW-0472">Membrane</keyword>
<organism evidence="2 3">
    <name type="scientific">Novipirellula rosea</name>
    <dbReference type="NCBI Taxonomy" id="1031540"/>
    <lineage>
        <taxon>Bacteria</taxon>
        <taxon>Pseudomonadati</taxon>
        <taxon>Planctomycetota</taxon>
        <taxon>Planctomycetia</taxon>
        <taxon>Pirellulales</taxon>
        <taxon>Pirellulaceae</taxon>
        <taxon>Novipirellula</taxon>
    </lineage>
</organism>
<gene>
    <name evidence="2" type="ORF">GCM10023156_40640</name>
</gene>
<feature type="transmembrane region" description="Helical" evidence="1">
    <location>
        <begin position="71"/>
        <end position="89"/>
    </location>
</feature>
<feature type="transmembrane region" description="Helical" evidence="1">
    <location>
        <begin position="95"/>
        <end position="112"/>
    </location>
</feature>
<keyword evidence="3" id="KW-1185">Reference proteome</keyword>
<feature type="transmembrane region" description="Helical" evidence="1">
    <location>
        <begin position="255"/>
        <end position="275"/>
    </location>
</feature>
<sequence>MTPHGLIISNASINPYEPPRSDPAVENPLAIGDALLTFERLEFQTELTRRDIRDGIARTNIRTDLVSMRTLASIVIFFCFYIGFLSLVASPNSTVALLLSIPIVITAALLVVRYRALCRAVNLNAHRCGPIHGYIDHDMMMIVHADQTRWMKMEHLVSVGRSRNTLTLCFDATQMQFDVLPLRAFADRNRAVMLAQRLSELRPPCPIQVIDPRRQVLADDVAVCSPAEDAAFFAGGIYADDIQDTVLGRKWRRGLLRFTLLFGLFAVTLIVAWFYFAGFTWFGIVVGLVLLFVLSKPARSVIKARRATLSNAEPLLMSSGWFDAAGQFSMATTGQSKANWSLFEATEVTGNMILLKIKGSDMYHLVSRGQCRDEAAWEAACEFVRKFGPPASP</sequence>
<accession>A0ABP8N506</accession>
<evidence type="ECO:0000313" key="2">
    <source>
        <dbReference type="EMBL" id="GAA4460122.1"/>
    </source>
</evidence>
<evidence type="ECO:0000313" key="3">
    <source>
        <dbReference type="Proteomes" id="UP001500840"/>
    </source>
</evidence>
<comment type="caution">
    <text evidence="2">The sequence shown here is derived from an EMBL/GenBank/DDBJ whole genome shotgun (WGS) entry which is preliminary data.</text>
</comment>
<evidence type="ECO:0008006" key="4">
    <source>
        <dbReference type="Google" id="ProtNLM"/>
    </source>
</evidence>
<keyword evidence="1" id="KW-0812">Transmembrane</keyword>
<name>A0ABP8N506_9BACT</name>
<dbReference type="Proteomes" id="UP001500840">
    <property type="component" value="Unassembled WGS sequence"/>
</dbReference>